<dbReference type="PIRSF" id="PIRSF006648">
    <property type="entry name" value="DrrB"/>
    <property type="match status" value="1"/>
</dbReference>
<dbReference type="InterPro" id="IPR051784">
    <property type="entry name" value="Nod_factor_ABC_transporter"/>
</dbReference>
<feature type="transmembrane region" description="Helical" evidence="6">
    <location>
        <begin position="79"/>
        <end position="103"/>
    </location>
</feature>
<feature type="domain" description="ABC transmembrane type-2" evidence="7">
    <location>
        <begin position="46"/>
        <end position="273"/>
    </location>
</feature>
<evidence type="ECO:0000256" key="5">
    <source>
        <dbReference type="ARBA" id="ARBA00023251"/>
    </source>
</evidence>
<dbReference type="InterPro" id="IPR000412">
    <property type="entry name" value="ABC_2_transport"/>
</dbReference>
<keyword evidence="3 6" id="KW-1133">Transmembrane helix</keyword>
<keyword evidence="6" id="KW-1003">Cell membrane</keyword>
<dbReference type="PANTHER" id="PTHR43229:SF2">
    <property type="entry name" value="NODULATION PROTEIN J"/>
    <property type="match status" value="1"/>
</dbReference>
<protein>
    <recommendedName>
        <fullName evidence="6">Transport permease protein</fullName>
    </recommendedName>
</protein>
<dbReference type="GO" id="GO:0140359">
    <property type="term" value="F:ABC-type transporter activity"/>
    <property type="evidence" value="ECO:0007669"/>
    <property type="project" value="InterPro"/>
</dbReference>
<comment type="similarity">
    <text evidence="6">Belongs to the ABC-2 integral membrane protein family.</text>
</comment>
<feature type="transmembrane region" description="Helical" evidence="6">
    <location>
        <begin position="124"/>
        <end position="151"/>
    </location>
</feature>
<evidence type="ECO:0000256" key="1">
    <source>
        <dbReference type="ARBA" id="ARBA00004141"/>
    </source>
</evidence>
<evidence type="ECO:0000256" key="4">
    <source>
        <dbReference type="ARBA" id="ARBA00023136"/>
    </source>
</evidence>
<keyword evidence="6" id="KW-0813">Transport</keyword>
<name>D2KTX4_9ACTN</name>
<dbReference type="PANTHER" id="PTHR43229">
    <property type="entry name" value="NODULATION PROTEIN J"/>
    <property type="match status" value="1"/>
</dbReference>
<evidence type="ECO:0000259" key="7">
    <source>
        <dbReference type="PROSITE" id="PS51012"/>
    </source>
</evidence>
<sequence>MVMTSAALTPESSAVEARPQGGVSWWFSDLWEMTLRNIRYLVRSPEMVLYSLLQPVLFILLFAYVFGGAIEVGGDYVQFLLPGIFVQMALYGSATGTTIGVAAEMRTGLMDRFRSMPMSRTAVLLGRTVSEVFRTVASLAVMVPIGLLMGFRFENGFLPALGGMLLLLLFGHAVSWLGAWIGLSVHSAQAAQAAGGVWVFPFVLISSAFVPTETMPGWLQVYAANSPMTTAVNALRALFTGGPAASDVLQTVAWSLGLMVVFGWLSMRKFESLTAR</sequence>
<evidence type="ECO:0000256" key="3">
    <source>
        <dbReference type="ARBA" id="ARBA00022989"/>
    </source>
</evidence>
<keyword evidence="2 6" id="KW-0812">Transmembrane</keyword>
<dbReference type="PROSITE" id="PS51012">
    <property type="entry name" value="ABC_TM2"/>
    <property type="match status" value="1"/>
</dbReference>
<feature type="transmembrane region" description="Helical" evidence="6">
    <location>
        <begin position="47"/>
        <end position="67"/>
    </location>
</feature>
<organism evidence="8">
    <name type="scientific">Streptomyces sp. SNA15896</name>
    <dbReference type="NCBI Taxonomy" id="497689"/>
    <lineage>
        <taxon>Bacteria</taxon>
        <taxon>Bacillati</taxon>
        <taxon>Actinomycetota</taxon>
        <taxon>Actinomycetes</taxon>
        <taxon>Kitasatosporales</taxon>
        <taxon>Streptomycetaceae</taxon>
        <taxon>Streptomyces</taxon>
    </lineage>
</organism>
<keyword evidence="4 6" id="KW-0472">Membrane</keyword>
<feature type="transmembrane region" description="Helical" evidence="6">
    <location>
        <begin position="157"/>
        <end position="183"/>
    </location>
</feature>
<keyword evidence="5" id="KW-0046">Antibiotic resistance</keyword>
<feature type="transmembrane region" description="Helical" evidence="6">
    <location>
        <begin position="248"/>
        <end position="267"/>
    </location>
</feature>
<dbReference type="Pfam" id="PF01061">
    <property type="entry name" value="ABC2_membrane"/>
    <property type="match status" value="1"/>
</dbReference>
<dbReference type="AlphaFoldDB" id="D2KTX4"/>
<dbReference type="InterPro" id="IPR013525">
    <property type="entry name" value="ABC2_TM"/>
</dbReference>
<gene>
    <name evidence="8" type="primary">swb5</name>
</gene>
<evidence type="ECO:0000256" key="2">
    <source>
        <dbReference type="ARBA" id="ARBA00022692"/>
    </source>
</evidence>
<dbReference type="InterPro" id="IPR047817">
    <property type="entry name" value="ABC2_TM_bact-type"/>
</dbReference>
<evidence type="ECO:0000256" key="6">
    <source>
        <dbReference type="RuleBase" id="RU361157"/>
    </source>
</evidence>
<feature type="transmembrane region" description="Helical" evidence="6">
    <location>
        <begin position="190"/>
        <end position="210"/>
    </location>
</feature>
<evidence type="ECO:0000313" key="8">
    <source>
        <dbReference type="EMBL" id="BAI63277.1"/>
    </source>
</evidence>
<comment type="subcellular location">
    <subcellularLocation>
        <location evidence="6">Cell membrane</location>
        <topology evidence="6">Multi-pass membrane protein</topology>
    </subcellularLocation>
    <subcellularLocation>
        <location evidence="1">Membrane</location>
        <topology evidence="1">Multi-pass membrane protein</topology>
    </subcellularLocation>
</comment>
<dbReference type="GO" id="GO:0046677">
    <property type="term" value="P:response to antibiotic"/>
    <property type="evidence" value="ECO:0007669"/>
    <property type="project" value="UniProtKB-KW"/>
</dbReference>
<dbReference type="EMBL" id="AB375771">
    <property type="protein sequence ID" value="BAI63277.1"/>
    <property type="molecule type" value="Genomic_DNA"/>
</dbReference>
<reference evidence="8" key="1">
    <citation type="submission" date="2008-01" db="EMBL/GenBank/DDBJ databases">
        <title>Systematic design of unnatural natural products via genetic mutation and hybridization of two NRP producing gene cluster in Escherichia coli.</title>
        <authorList>
            <person name="Watanabe K."/>
            <person name="Hotta K."/>
            <person name="Praseuth A.P."/>
            <person name="Nakaya M."/>
            <person name="Wang C.C."/>
            <person name="Oguri H."/>
            <person name="Oikawa H."/>
        </authorList>
    </citation>
    <scope>NUCLEOTIDE SEQUENCE</scope>
    <source>
        <strain evidence="8">SNA15896</strain>
    </source>
</reference>
<dbReference type="GO" id="GO:0043190">
    <property type="term" value="C:ATP-binding cassette (ABC) transporter complex"/>
    <property type="evidence" value="ECO:0007669"/>
    <property type="project" value="InterPro"/>
</dbReference>
<accession>D2KTX4</accession>
<proteinExistence type="inferred from homology"/>